<keyword evidence="2" id="KW-1185">Reference proteome</keyword>
<organism evidence="1 2">
    <name type="scientific">Virgisporangium aurantiacum</name>
    <dbReference type="NCBI Taxonomy" id="175570"/>
    <lineage>
        <taxon>Bacteria</taxon>
        <taxon>Bacillati</taxon>
        <taxon>Actinomycetota</taxon>
        <taxon>Actinomycetes</taxon>
        <taxon>Micromonosporales</taxon>
        <taxon>Micromonosporaceae</taxon>
        <taxon>Virgisporangium</taxon>
    </lineage>
</organism>
<dbReference type="Proteomes" id="UP000612585">
    <property type="component" value="Unassembled WGS sequence"/>
</dbReference>
<gene>
    <name evidence="1" type="ORF">Vau01_097920</name>
</gene>
<evidence type="ECO:0000313" key="2">
    <source>
        <dbReference type="Proteomes" id="UP000612585"/>
    </source>
</evidence>
<reference evidence="1" key="1">
    <citation type="submission" date="2021-01" db="EMBL/GenBank/DDBJ databases">
        <title>Whole genome shotgun sequence of Virgisporangium aurantiacum NBRC 16421.</title>
        <authorList>
            <person name="Komaki H."/>
            <person name="Tamura T."/>
        </authorList>
    </citation>
    <scope>NUCLEOTIDE SEQUENCE</scope>
    <source>
        <strain evidence="1">NBRC 16421</strain>
    </source>
</reference>
<accession>A0A8J4E5G5</accession>
<dbReference type="RefSeq" id="WP_204007815.1">
    <property type="nucleotide sequence ID" value="NZ_BOPG01000076.1"/>
</dbReference>
<comment type="caution">
    <text evidence="1">The sequence shown here is derived from an EMBL/GenBank/DDBJ whole genome shotgun (WGS) entry which is preliminary data.</text>
</comment>
<dbReference type="EMBL" id="BOPG01000076">
    <property type="protein sequence ID" value="GIJ62276.1"/>
    <property type="molecule type" value="Genomic_DNA"/>
</dbReference>
<dbReference type="AlphaFoldDB" id="A0A8J4E5G5"/>
<evidence type="ECO:0000313" key="1">
    <source>
        <dbReference type="EMBL" id="GIJ62276.1"/>
    </source>
</evidence>
<protein>
    <submittedName>
        <fullName evidence="1">Uncharacterized protein</fullName>
    </submittedName>
</protein>
<proteinExistence type="predicted"/>
<sequence length="208" mass="21870">MAVISRKEPGRRSVGRRLGWLGLVAVLVANLLTVALGGAPASAAGIACPDVQWTLVGGRPPNWRGHVYTLYTVTPTFNVSDARTVINGLDTPASATFTSQQSRTYSLSVTAGFSASFFGFLTANVSATIVQSRTTSIGVSATATVPAHGRVDGQYGIEAYNITYTAHQYRFIGSNLPPPGKKSCIDEGIQSGTTNAPTYVEGWRLTAG</sequence>
<name>A0A8J4E5G5_9ACTN</name>